<organism evidence="1 2">
    <name type="scientific">Trametes sanguinea</name>
    <dbReference type="NCBI Taxonomy" id="158606"/>
    <lineage>
        <taxon>Eukaryota</taxon>
        <taxon>Fungi</taxon>
        <taxon>Dikarya</taxon>
        <taxon>Basidiomycota</taxon>
        <taxon>Agaricomycotina</taxon>
        <taxon>Agaricomycetes</taxon>
        <taxon>Polyporales</taxon>
        <taxon>Polyporaceae</taxon>
        <taxon>Trametes</taxon>
    </lineage>
</organism>
<protein>
    <submittedName>
        <fullName evidence="1">Uncharacterized protein</fullName>
    </submittedName>
</protein>
<evidence type="ECO:0000313" key="2">
    <source>
        <dbReference type="Proteomes" id="UP001144978"/>
    </source>
</evidence>
<keyword evidence="2" id="KW-1185">Reference proteome</keyword>
<dbReference type="EMBL" id="JANSHE010004535">
    <property type="protein sequence ID" value="KAJ2976668.1"/>
    <property type="molecule type" value="Genomic_DNA"/>
</dbReference>
<accession>A0ACC1NE27</accession>
<evidence type="ECO:0000313" key="1">
    <source>
        <dbReference type="EMBL" id="KAJ2976668.1"/>
    </source>
</evidence>
<reference evidence="1" key="1">
    <citation type="submission" date="2022-08" db="EMBL/GenBank/DDBJ databases">
        <title>Genome Sequence of Pycnoporus sanguineus.</title>
        <authorList>
            <person name="Buettner E."/>
        </authorList>
    </citation>
    <scope>NUCLEOTIDE SEQUENCE</scope>
    <source>
        <strain evidence="1">CG-C14</strain>
    </source>
</reference>
<proteinExistence type="predicted"/>
<sequence length="244" mass="26519">MPEPLAMRMEDAAAHGAALYEVDFCMSTVVANAASRRTYVFPCPVPDLFDPSHPLAVGGCVGSPSSKWPGFWVGRSPYVRPPVSLDAPPAAPHQHPFSSTTQRKTPPVETTPSMRLVSLSSRPSCARPRGYVCRGGEAASPSCRITPACRQRGRPARVRPCLCPISALQPAPRPPLVAPGPPYGSFSRRRRCRHHFISATEASVDAEDAAILKTAKMGSTYIRQWIVQNQRRGQQQQQVLPEAS</sequence>
<gene>
    <name evidence="1" type="ORF">NUW54_g11530</name>
</gene>
<comment type="caution">
    <text evidence="1">The sequence shown here is derived from an EMBL/GenBank/DDBJ whole genome shotgun (WGS) entry which is preliminary data.</text>
</comment>
<name>A0ACC1NE27_9APHY</name>
<dbReference type="Proteomes" id="UP001144978">
    <property type="component" value="Unassembled WGS sequence"/>
</dbReference>